<organism evidence="2 3">
    <name type="scientific">Sphingobacterium puteale</name>
    <dbReference type="NCBI Taxonomy" id="2420510"/>
    <lineage>
        <taxon>Bacteria</taxon>
        <taxon>Pseudomonadati</taxon>
        <taxon>Bacteroidota</taxon>
        <taxon>Sphingobacteriia</taxon>
        <taxon>Sphingobacteriales</taxon>
        <taxon>Sphingobacteriaceae</taxon>
        <taxon>Sphingobacterium</taxon>
    </lineage>
</organism>
<dbReference type="InterPro" id="IPR002938">
    <property type="entry name" value="FAD-bd"/>
</dbReference>
<dbReference type="PRINTS" id="PR00420">
    <property type="entry name" value="RNGMNOXGNASE"/>
</dbReference>
<accession>A0A420W0I9</accession>
<name>A0A420W0I9_9SPHI</name>
<comment type="caution">
    <text evidence="2">The sequence shown here is derived from an EMBL/GenBank/DDBJ whole genome shotgun (WGS) entry which is preliminary data.</text>
</comment>
<dbReference type="OrthoDB" id="9766816at2"/>
<evidence type="ECO:0000259" key="1">
    <source>
        <dbReference type="Pfam" id="PF01494"/>
    </source>
</evidence>
<keyword evidence="3" id="KW-1185">Reference proteome</keyword>
<proteinExistence type="predicted"/>
<feature type="domain" description="FAD-binding" evidence="1">
    <location>
        <begin position="5"/>
        <end position="314"/>
    </location>
</feature>
<protein>
    <submittedName>
        <fullName evidence="2">FAD-binding protein</fullName>
    </submittedName>
</protein>
<dbReference type="Pfam" id="PF01494">
    <property type="entry name" value="FAD_binding_3"/>
    <property type="match status" value="1"/>
</dbReference>
<gene>
    <name evidence="2" type="ORF">D7322_08260</name>
</gene>
<dbReference type="InterPro" id="IPR051704">
    <property type="entry name" value="FAD_aromatic-hydroxylase"/>
</dbReference>
<dbReference type="EMBL" id="RBWS01000006">
    <property type="protein sequence ID" value="RKO72081.1"/>
    <property type="molecule type" value="Genomic_DNA"/>
</dbReference>
<evidence type="ECO:0000313" key="3">
    <source>
        <dbReference type="Proteomes" id="UP000282423"/>
    </source>
</evidence>
<dbReference type="RefSeq" id="WP_121123103.1">
    <property type="nucleotide sequence ID" value="NZ_RBWS01000006.1"/>
</dbReference>
<dbReference type="PANTHER" id="PTHR46865">
    <property type="entry name" value="OXIDOREDUCTASE-RELATED"/>
    <property type="match status" value="1"/>
</dbReference>
<dbReference type="SUPFAM" id="SSF51905">
    <property type="entry name" value="FAD/NAD(P)-binding domain"/>
    <property type="match status" value="1"/>
</dbReference>
<dbReference type="AlphaFoldDB" id="A0A420W0I9"/>
<dbReference type="GO" id="GO:0071949">
    <property type="term" value="F:FAD binding"/>
    <property type="evidence" value="ECO:0007669"/>
    <property type="project" value="InterPro"/>
</dbReference>
<evidence type="ECO:0000313" key="2">
    <source>
        <dbReference type="EMBL" id="RKO72081.1"/>
    </source>
</evidence>
<dbReference type="Proteomes" id="UP000282423">
    <property type="component" value="Unassembled WGS sequence"/>
</dbReference>
<sequence>MKKHILISGAGIAGLTAANFLAKQGHNITVIDRSPSFSKAGFLISLKSFGVKIMDELGLTQNLQAESSPSETVHFVETNEQIIQSIEYDKMHENIERSVLITRGGLHYVLYEAIKNDVNIFFDTTISQLEDKSDKTKVTLSNGSSIDVDLVIVSEGLRSPTRERYFTNYQLEDFNTLYVGGKLKQNHGKQVGVFKVYIDVNKMLSIYPIAEEEIAIQCYIRSSEDIGYIKNNASSILKGTFADYNPEVKQLLENFLDDGLFFMDKMGMVNAPNLRNGRLVLLGDAGYCPTALSGMGASLSIYGAKALAHYIAEYPDDILTACDSYNTLMQPIVEKFQTNAKNNAASFLPKSEADLEKFVNGFRAADDKAVQKIMTEPIVLTKDQENFILNCKLK</sequence>
<reference evidence="2 3" key="1">
    <citation type="submission" date="2018-10" db="EMBL/GenBank/DDBJ databases">
        <title>Sphingobacterium sp. M05W1-28.</title>
        <authorList>
            <person name="Cai H."/>
        </authorList>
    </citation>
    <scope>NUCLEOTIDE SEQUENCE [LARGE SCALE GENOMIC DNA]</scope>
    <source>
        <strain evidence="2 3">M05W1-28</strain>
    </source>
</reference>
<dbReference type="Gene3D" id="3.50.50.60">
    <property type="entry name" value="FAD/NAD(P)-binding domain"/>
    <property type="match status" value="1"/>
</dbReference>
<dbReference type="InterPro" id="IPR036188">
    <property type="entry name" value="FAD/NAD-bd_sf"/>
</dbReference>